<protein>
    <submittedName>
        <fullName evidence="2">Uncharacterized protein</fullName>
    </submittedName>
</protein>
<accession>A0A1X6N6G7</accession>
<evidence type="ECO:0000256" key="1">
    <source>
        <dbReference type="SAM" id="Phobius"/>
    </source>
</evidence>
<keyword evidence="1" id="KW-0472">Membrane</keyword>
<keyword evidence="3" id="KW-1185">Reference proteome</keyword>
<proteinExistence type="predicted"/>
<evidence type="ECO:0000313" key="2">
    <source>
        <dbReference type="EMBL" id="OSX64003.1"/>
    </source>
</evidence>
<evidence type="ECO:0000313" key="3">
    <source>
        <dbReference type="Proteomes" id="UP000194127"/>
    </source>
</evidence>
<gene>
    <name evidence="2" type="ORF">POSPLADRAFT_1039253</name>
</gene>
<keyword evidence="1" id="KW-1133">Transmembrane helix</keyword>
<name>A0A1X6N6G7_9APHY</name>
<dbReference type="RefSeq" id="XP_024340797.1">
    <property type="nucleotide sequence ID" value="XM_024477515.1"/>
</dbReference>
<dbReference type="GeneID" id="36322465"/>
<sequence length="138" mass="14651">MKLTSGRQRPPTTGETAAPAREVLDHILSAAGRSPPSRTIVHISSAVAASTLLLLLLALHQGLFYLLRIILWNRSFSLFPPFSQLPPPCAPNGASSRSAHAATAPTFARPLFTTTAIAIPRVCAHRQPGLQVLLSGTV</sequence>
<dbReference type="EMBL" id="KZ110594">
    <property type="protein sequence ID" value="OSX64003.1"/>
    <property type="molecule type" value="Genomic_DNA"/>
</dbReference>
<feature type="transmembrane region" description="Helical" evidence="1">
    <location>
        <begin position="43"/>
        <end position="67"/>
    </location>
</feature>
<reference evidence="2 3" key="1">
    <citation type="submission" date="2017-04" db="EMBL/GenBank/DDBJ databases">
        <title>Genome Sequence of the Model Brown-Rot Fungus Postia placenta SB12.</title>
        <authorList>
            <consortium name="DOE Joint Genome Institute"/>
            <person name="Gaskell J."/>
            <person name="Kersten P."/>
            <person name="Larrondo L.F."/>
            <person name="Canessa P."/>
            <person name="Martinez D."/>
            <person name="Hibbett D."/>
            <person name="Schmoll M."/>
            <person name="Kubicek C.P."/>
            <person name="Martinez A.T."/>
            <person name="Yadav J."/>
            <person name="Master E."/>
            <person name="Magnuson J.K."/>
            <person name="James T."/>
            <person name="Yaver D."/>
            <person name="Berka R."/>
            <person name="Labutti K."/>
            <person name="Lipzen A."/>
            <person name="Aerts A."/>
            <person name="Barry K."/>
            <person name="Henrissat B."/>
            <person name="Blanchette R."/>
            <person name="Grigoriev I."/>
            <person name="Cullen D."/>
        </authorList>
    </citation>
    <scope>NUCLEOTIDE SEQUENCE [LARGE SCALE GENOMIC DNA]</scope>
    <source>
        <strain evidence="2 3">MAD-698-R-SB12</strain>
    </source>
</reference>
<dbReference type="Proteomes" id="UP000194127">
    <property type="component" value="Unassembled WGS sequence"/>
</dbReference>
<dbReference type="AlphaFoldDB" id="A0A1X6N6G7"/>
<keyword evidence="1" id="KW-0812">Transmembrane</keyword>
<organism evidence="2 3">
    <name type="scientific">Postia placenta MAD-698-R-SB12</name>
    <dbReference type="NCBI Taxonomy" id="670580"/>
    <lineage>
        <taxon>Eukaryota</taxon>
        <taxon>Fungi</taxon>
        <taxon>Dikarya</taxon>
        <taxon>Basidiomycota</taxon>
        <taxon>Agaricomycotina</taxon>
        <taxon>Agaricomycetes</taxon>
        <taxon>Polyporales</taxon>
        <taxon>Adustoporiaceae</taxon>
        <taxon>Rhodonia</taxon>
    </lineage>
</organism>